<dbReference type="Pfam" id="PF00643">
    <property type="entry name" value="zf-B_box"/>
    <property type="match status" value="1"/>
</dbReference>
<dbReference type="PANTHER" id="PTHR25465:SF59">
    <property type="entry name" value="TRIPARTITE MOTIF-CONTAINING PROTEIN 47"/>
    <property type="match status" value="1"/>
</dbReference>
<dbReference type="Gene3D" id="4.10.830.40">
    <property type="match status" value="1"/>
</dbReference>
<dbReference type="InterPro" id="IPR003877">
    <property type="entry name" value="SPRY_dom"/>
</dbReference>
<keyword evidence="15" id="KW-1185">Reference proteome</keyword>
<feature type="coiled-coil region" evidence="10">
    <location>
        <begin position="307"/>
        <end position="341"/>
    </location>
</feature>
<dbReference type="InterPro" id="IPR058030">
    <property type="entry name" value="TRIM8/14/16/25/29/45/65_CC"/>
</dbReference>
<evidence type="ECO:0000256" key="6">
    <source>
        <dbReference type="ARBA" id="ARBA00022833"/>
    </source>
</evidence>
<keyword evidence="2" id="KW-0399">Innate immunity</keyword>
<evidence type="ECO:0000256" key="7">
    <source>
        <dbReference type="ARBA" id="ARBA00022859"/>
    </source>
</evidence>
<comment type="function">
    <text evidence="8">Neurotoxin that produces dose-dependent hypolocomotion and hyperalgesia in mice. May directly act on the central nervous system, as it is 6500-fold more potent when administered intracerebroventricularly than intraperitoneal.</text>
</comment>
<keyword evidence="3" id="KW-0800">Toxin</keyword>
<dbReference type="InterPro" id="IPR013320">
    <property type="entry name" value="ConA-like_dom_sf"/>
</dbReference>
<evidence type="ECO:0000313" key="16">
    <source>
        <dbReference type="RefSeq" id="XP_072846620.1"/>
    </source>
</evidence>
<dbReference type="PANTHER" id="PTHR25465">
    <property type="entry name" value="B-BOX DOMAIN CONTAINING"/>
    <property type="match status" value="1"/>
</dbReference>
<feature type="compositionally biased region" description="Low complexity" evidence="11">
    <location>
        <begin position="96"/>
        <end position="109"/>
    </location>
</feature>
<dbReference type="Gene3D" id="3.30.160.60">
    <property type="entry name" value="Classic Zinc Finger"/>
    <property type="match status" value="1"/>
</dbReference>
<organism evidence="15 16">
    <name type="scientific">Pogona vitticeps</name>
    <name type="common">central bearded dragon</name>
    <dbReference type="NCBI Taxonomy" id="103695"/>
    <lineage>
        <taxon>Eukaryota</taxon>
        <taxon>Metazoa</taxon>
        <taxon>Chordata</taxon>
        <taxon>Craniata</taxon>
        <taxon>Vertebrata</taxon>
        <taxon>Euteleostomi</taxon>
        <taxon>Lepidosauria</taxon>
        <taxon>Squamata</taxon>
        <taxon>Bifurcata</taxon>
        <taxon>Unidentata</taxon>
        <taxon>Episquamata</taxon>
        <taxon>Toxicofera</taxon>
        <taxon>Iguania</taxon>
        <taxon>Acrodonta</taxon>
        <taxon>Agamidae</taxon>
        <taxon>Amphibolurinae</taxon>
        <taxon>Pogona</taxon>
    </lineage>
</organism>
<dbReference type="Pfam" id="PF13445">
    <property type="entry name" value="zf-RING_UBOX"/>
    <property type="match status" value="1"/>
</dbReference>
<dbReference type="Pfam" id="PF25600">
    <property type="entry name" value="TRIM_CC"/>
    <property type="match status" value="1"/>
</dbReference>
<evidence type="ECO:0000259" key="14">
    <source>
        <dbReference type="PROSITE" id="PS50188"/>
    </source>
</evidence>
<dbReference type="InterPro" id="IPR001870">
    <property type="entry name" value="B30.2/SPRY"/>
</dbReference>
<name>A0ABM5FMI9_9SAUR</name>
<evidence type="ECO:0000256" key="5">
    <source>
        <dbReference type="ARBA" id="ARBA00022771"/>
    </source>
</evidence>
<feature type="region of interest" description="Disordered" evidence="11">
    <location>
        <begin position="93"/>
        <end position="138"/>
    </location>
</feature>
<gene>
    <name evidence="16" type="primary">TRIM47</name>
</gene>
<dbReference type="SMART" id="SM00184">
    <property type="entry name" value="RING"/>
    <property type="match status" value="1"/>
</dbReference>
<evidence type="ECO:0000256" key="1">
    <source>
        <dbReference type="ARBA" id="ARBA00009651"/>
    </source>
</evidence>
<dbReference type="InterPro" id="IPR000315">
    <property type="entry name" value="Znf_B-box"/>
</dbReference>
<feature type="domain" description="RING-type" evidence="12">
    <location>
        <begin position="20"/>
        <end position="72"/>
    </location>
</feature>
<evidence type="ECO:0000256" key="10">
    <source>
        <dbReference type="SAM" id="Coils"/>
    </source>
</evidence>
<reference evidence="15" key="1">
    <citation type="submission" date="2025-05" db="UniProtKB">
        <authorList>
            <consortium name="RefSeq"/>
        </authorList>
    </citation>
    <scope>NUCLEOTIDE SEQUENCE [LARGE SCALE GENOMIC DNA]</scope>
</reference>
<proteinExistence type="inferred from homology"/>
<dbReference type="SUPFAM" id="SSF57850">
    <property type="entry name" value="RING/U-box"/>
    <property type="match status" value="1"/>
</dbReference>
<dbReference type="SUPFAM" id="SSF49899">
    <property type="entry name" value="Concanavalin A-like lectins/glucanases"/>
    <property type="match status" value="1"/>
</dbReference>
<dbReference type="InterPro" id="IPR017907">
    <property type="entry name" value="Znf_RING_CS"/>
</dbReference>
<dbReference type="InterPro" id="IPR027370">
    <property type="entry name" value="Znf-RING_euk"/>
</dbReference>
<evidence type="ECO:0000256" key="11">
    <source>
        <dbReference type="SAM" id="MobiDB-lite"/>
    </source>
</evidence>
<evidence type="ECO:0000259" key="13">
    <source>
        <dbReference type="PROSITE" id="PS50119"/>
    </source>
</evidence>
<dbReference type="Gene3D" id="2.60.120.920">
    <property type="match status" value="1"/>
</dbReference>
<dbReference type="InterPro" id="IPR013083">
    <property type="entry name" value="Znf_RING/FYVE/PHD"/>
</dbReference>
<keyword evidence="5 9" id="KW-0863">Zinc-finger</keyword>
<dbReference type="PROSITE" id="PS00518">
    <property type="entry name" value="ZF_RING_1"/>
    <property type="match status" value="1"/>
</dbReference>
<keyword evidence="6" id="KW-0862">Zinc</keyword>
<keyword evidence="4" id="KW-0479">Metal-binding</keyword>
<dbReference type="InterPro" id="IPR003879">
    <property type="entry name" value="Butyrophylin_SPRY"/>
</dbReference>
<dbReference type="PROSITE" id="PS50119">
    <property type="entry name" value="ZF_BBOX"/>
    <property type="match status" value="1"/>
</dbReference>
<comment type="similarity">
    <text evidence="1">Belongs to the ohanin/vespryn family.</text>
</comment>
<dbReference type="CDD" id="cd19769">
    <property type="entry name" value="Bbox2_TRIM16-like"/>
    <property type="match status" value="1"/>
</dbReference>
<dbReference type="Pfam" id="PF00622">
    <property type="entry name" value="SPRY"/>
    <property type="match status" value="1"/>
</dbReference>
<evidence type="ECO:0000256" key="8">
    <source>
        <dbReference type="ARBA" id="ARBA00034460"/>
    </source>
</evidence>
<dbReference type="SMART" id="SM00336">
    <property type="entry name" value="BBOX"/>
    <property type="match status" value="1"/>
</dbReference>
<evidence type="ECO:0000256" key="4">
    <source>
        <dbReference type="ARBA" id="ARBA00022723"/>
    </source>
</evidence>
<evidence type="ECO:0000256" key="3">
    <source>
        <dbReference type="ARBA" id="ARBA00022699"/>
    </source>
</evidence>
<sequence>METGCGPLLASHLQEGPFSCPICLDALKDPVTTPCGHNFCLSCLEAHRHHPAAAAAGVSGGGQGTSRCPLCQEPFPADLQLRKNHTLAELLQFRQPASAAPRSPDSARMSPEEEASEPRAAEDNPDAGRPAGEAEARPAPRPEVLCDFCTGEERAEAAQSCLVCLASFCAPHLQPHLKSPAFQGHRLVPPLRRIEESLCKLHLKPLESFCRTDRSCICQLCRAQDHRSHEVVAVEVEREHVEAQRPKLLNSVENQLDELGVLIAQTRRTVDLIKGTAEKEKVKVSKLFAETAQVLAAFQKEVLGFIEDGERAMLSGAEEELRQKEERRATLTKCRQNLEKVPSTDTISFLQEFQALKIAAEEKIFPSTGFPKELSFIKSSQAVFAVKEVLGNVCKNYWDQLSGKGDDGPVLYGMPEVTLGPQIPEKTTNAACLESRDYFLKFAFIIDLDSDTADKFIQLFGTKGAKRVLTPIAYPESSTRFINCEQVLGENLMNRGNCYWEVEIIDGWVSIGVITEDFNPQESYEKGRLGRNDKSCCLQWNGQNYVAWFGGFDCVIEQSSFFHTIGVYLEYSEKALTFFGVKDAKMTCLQQFKVARFKKGLFDPFQNKINHQFPALFTHNLKPAFFLESVDAHMQLGPLKKDCVSVLKRR</sequence>
<keyword evidence="7" id="KW-0391">Immunity</keyword>
<feature type="domain" description="B box-type" evidence="13">
    <location>
        <begin position="194"/>
        <end position="234"/>
    </location>
</feature>
<evidence type="ECO:0000256" key="2">
    <source>
        <dbReference type="ARBA" id="ARBA00022588"/>
    </source>
</evidence>
<dbReference type="CDD" id="cd19842">
    <property type="entry name" value="Bbox1_TRIM25-like_C-IV"/>
    <property type="match status" value="1"/>
</dbReference>
<dbReference type="Gene3D" id="3.30.40.10">
    <property type="entry name" value="Zinc/RING finger domain, C3HC4 (zinc finger)"/>
    <property type="match status" value="1"/>
</dbReference>
<dbReference type="SUPFAM" id="SSF57845">
    <property type="entry name" value="B-box zinc-binding domain"/>
    <property type="match status" value="1"/>
</dbReference>
<dbReference type="Proteomes" id="UP001652642">
    <property type="component" value="Chromosome 2"/>
</dbReference>
<feature type="domain" description="B30.2/SPRY" evidence="14">
    <location>
        <begin position="426"/>
        <end position="641"/>
    </location>
</feature>
<dbReference type="PROSITE" id="PS50188">
    <property type="entry name" value="B302_SPRY"/>
    <property type="match status" value="1"/>
</dbReference>
<evidence type="ECO:0000313" key="15">
    <source>
        <dbReference type="Proteomes" id="UP001652642"/>
    </source>
</evidence>
<dbReference type="RefSeq" id="XP_072846620.1">
    <property type="nucleotide sequence ID" value="XM_072990519.1"/>
</dbReference>
<protein>
    <submittedName>
        <fullName evidence="16">E3 ubiquitin-protein ligase TRIM47</fullName>
    </submittedName>
</protein>
<reference evidence="16" key="2">
    <citation type="submission" date="2025-08" db="UniProtKB">
        <authorList>
            <consortium name="RefSeq"/>
        </authorList>
    </citation>
    <scope>IDENTIFICATION</scope>
</reference>
<dbReference type="PRINTS" id="PR01407">
    <property type="entry name" value="BUTYPHLNCDUF"/>
</dbReference>
<dbReference type="InterPro" id="IPR043136">
    <property type="entry name" value="B30.2/SPRY_sf"/>
</dbReference>
<dbReference type="InterPro" id="IPR001841">
    <property type="entry name" value="Znf_RING"/>
</dbReference>
<accession>A0ABM5FMI9</accession>
<keyword evidence="10" id="KW-0175">Coiled coil</keyword>
<dbReference type="GeneID" id="110085190"/>
<evidence type="ECO:0000256" key="9">
    <source>
        <dbReference type="PROSITE-ProRule" id="PRU00024"/>
    </source>
</evidence>
<dbReference type="InterPro" id="IPR051051">
    <property type="entry name" value="E3_ubiq-ligase_TRIM/RNF"/>
</dbReference>
<keyword evidence="3" id="KW-0528">Neurotoxin</keyword>
<evidence type="ECO:0000259" key="12">
    <source>
        <dbReference type="PROSITE" id="PS50089"/>
    </source>
</evidence>
<dbReference type="PROSITE" id="PS50089">
    <property type="entry name" value="ZF_RING_2"/>
    <property type="match status" value="1"/>
</dbReference>